<organism evidence="3 4">
    <name type="scientific">Aquibacillus salsiterrae</name>
    <dbReference type="NCBI Taxonomy" id="2950439"/>
    <lineage>
        <taxon>Bacteria</taxon>
        <taxon>Bacillati</taxon>
        <taxon>Bacillota</taxon>
        <taxon>Bacilli</taxon>
        <taxon>Bacillales</taxon>
        <taxon>Bacillaceae</taxon>
        <taxon>Aquibacillus</taxon>
    </lineage>
</organism>
<dbReference type="InterPro" id="IPR001789">
    <property type="entry name" value="Sig_transdc_resp-reg_receiver"/>
</dbReference>
<feature type="domain" description="Response regulatory" evidence="2">
    <location>
        <begin position="6"/>
        <end position="124"/>
    </location>
</feature>
<dbReference type="EMBL" id="JAMQKC010000046">
    <property type="protein sequence ID" value="MDC3418718.1"/>
    <property type="molecule type" value="Genomic_DNA"/>
</dbReference>
<dbReference type="CDD" id="cd17536">
    <property type="entry name" value="REC_YesN-like"/>
    <property type="match status" value="1"/>
</dbReference>
<proteinExistence type="predicted"/>
<dbReference type="InterPro" id="IPR052048">
    <property type="entry name" value="ST_Response_Regulator"/>
</dbReference>
<evidence type="ECO:0000313" key="4">
    <source>
        <dbReference type="Proteomes" id="UP001145069"/>
    </source>
</evidence>
<dbReference type="RefSeq" id="WP_272447815.1">
    <property type="nucleotide sequence ID" value="NZ_JAMQKC010000046.1"/>
</dbReference>
<dbReference type="InterPro" id="IPR011006">
    <property type="entry name" value="CheY-like_superfamily"/>
</dbReference>
<feature type="modified residue" description="4-aspartylphosphate" evidence="1">
    <location>
        <position position="60"/>
    </location>
</feature>
<keyword evidence="4" id="KW-1185">Reference proteome</keyword>
<accession>A0A9X4AHY0</accession>
<keyword evidence="1" id="KW-0597">Phosphoprotein</keyword>
<dbReference type="PANTHER" id="PTHR43228:SF1">
    <property type="entry name" value="TWO-COMPONENT RESPONSE REGULATOR ARR22"/>
    <property type="match status" value="1"/>
</dbReference>
<dbReference type="PROSITE" id="PS50110">
    <property type="entry name" value="RESPONSE_REGULATORY"/>
    <property type="match status" value="1"/>
</dbReference>
<protein>
    <submittedName>
        <fullName evidence="3">Response regulator</fullName>
    </submittedName>
</protein>
<evidence type="ECO:0000259" key="2">
    <source>
        <dbReference type="PROSITE" id="PS50110"/>
    </source>
</evidence>
<dbReference type="Gene3D" id="3.40.50.2300">
    <property type="match status" value="1"/>
</dbReference>
<dbReference type="GO" id="GO:0000160">
    <property type="term" value="P:phosphorelay signal transduction system"/>
    <property type="evidence" value="ECO:0007669"/>
    <property type="project" value="InterPro"/>
</dbReference>
<evidence type="ECO:0000256" key="1">
    <source>
        <dbReference type="PROSITE-ProRule" id="PRU00169"/>
    </source>
</evidence>
<sequence length="155" mass="17374">MLRKISVVVVDDEPRLKRGIEKLICSMGEEWEVVGTFSSATACLDAYQNNELSFDLLITDVKMPGMDGLTLISTLNETTNFHAIVISGYDDFTFLQTAIREGADDYLINVCGQLYCPVRGKLWSTTLSYPFNKKSRQFNGHGIMDIELSALISYN</sequence>
<name>A0A9X4AHY0_9BACI</name>
<dbReference type="SMART" id="SM00448">
    <property type="entry name" value="REC"/>
    <property type="match status" value="1"/>
</dbReference>
<dbReference type="PANTHER" id="PTHR43228">
    <property type="entry name" value="TWO-COMPONENT RESPONSE REGULATOR"/>
    <property type="match status" value="1"/>
</dbReference>
<dbReference type="Proteomes" id="UP001145069">
    <property type="component" value="Unassembled WGS sequence"/>
</dbReference>
<evidence type="ECO:0000313" key="3">
    <source>
        <dbReference type="EMBL" id="MDC3418718.1"/>
    </source>
</evidence>
<dbReference type="AlphaFoldDB" id="A0A9X4AHY0"/>
<reference evidence="3" key="1">
    <citation type="submission" date="2022-06" db="EMBL/GenBank/DDBJ databases">
        <title>Aquibacillus sp. a new bacterium isolated from soil saline samples.</title>
        <authorList>
            <person name="Galisteo C."/>
            <person name="De La Haba R."/>
            <person name="Sanchez-Porro C."/>
            <person name="Ventosa A."/>
        </authorList>
    </citation>
    <scope>NUCLEOTIDE SEQUENCE</scope>
    <source>
        <strain evidence="3">3ASR75-54</strain>
    </source>
</reference>
<comment type="caution">
    <text evidence="3">The sequence shown here is derived from an EMBL/GenBank/DDBJ whole genome shotgun (WGS) entry which is preliminary data.</text>
</comment>
<dbReference type="Pfam" id="PF00072">
    <property type="entry name" value="Response_reg"/>
    <property type="match status" value="1"/>
</dbReference>
<gene>
    <name evidence="3" type="ORF">NC799_17980</name>
</gene>
<dbReference type="SUPFAM" id="SSF52172">
    <property type="entry name" value="CheY-like"/>
    <property type="match status" value="1"/>
</dbReference>